<evidence type="ECO:0000313" key="2">
    <source>
        <dbReference type="Proteomes" id="UP001230649"/>
    </source>
</evidence>
<keyword evidence="2" id="KW-1185">Reference proteome</keyword>
<reference evidence="1" key="1">
    <citation type="submission" date="2023-04" db="EMBL/GenBank/DDBJ databases">
        <title>Draft Genome sequencing of Naganishia species isolated from polar environments using Oxford Nanopore Technology.</title>
        <authorList>
            <person name="Leo P."/>
            <person name="Venkateswaran K."/>
        </authorList>
    </citation>
    <scope>NUCLEOTIDE SEQUENCE</scope>
    <source>
        <strain evidence="1">MNA-CCFEE 5262</strain>
    </source>
</reference>
<dbReference type="EMBL" id="JASBWS010000065">
    <property type="protein sequence ID" value="KAJ9102210.1"/>
    <property type="molecule type" value="Genomic_DNA"/>
</dbReference>
<evidence type="ECO:0000313" key="1">
    <source>
        <dbReference type="EMBL" id="KAJ9102210.1"/>
    </source>
</evidence>
<dbReference type="Proteomes" id="UP001230649">
    <property type="component" value="Unassembled WGS sequence"/>
</dbReference>
<comment type="caution">
    <text evidence="1">The sequence shown here is derived from an EMBL/GenBank/DDBJ whole genome shotgun (WGS) entry which is preliminary data.</text>
</comment>
<sequence>MLQLKSAPTFVPKILGGSRIAASGTEARICRDVLCARKASAHRFRILLHPHLNSIQSILTAMSSRAPSHIDKSKHPADKGSVAVSGSEQTQASGASTQDSAKPASCGPKQESDGDEPYVSDPEGDAEVKEYMRRLEEAATESDEERGLALLMEDATLTDKRAK</sequence>
<gene>
    <name evidence="1" type="ORF">QFC20_005039</name>
</gene>
<accession>A0ACC2VTK4</accession>
<proteinExistence type="predicted"/>
<protein>
    <submittedName>
        <fullName evidence="1">Uncharacterized protein</fullName>
    </submittedName>
</protein>
<organism evidence="1 2">
    <name type="scientific">Naganishia adeliensis</name>
    <dbReference type="NCBI Taxonomy" id="92952"/>
    <lineage>
        <taxon>Eukaryota</taxon>
        <taxon>Fungi</taxon>
        <taxon>Dikarya</taxon>
        <taxon>Basidiomycota</taxon>
        <taxon>Agaricomycotina</taxon>
        <taxon>Tremellomycetes</taxon>
        <taxon>Filobasidiales</taxon>
        <taxon>Filobasidiaceae</taxon>
        <taxon>Naganishia</taxon>
    </lineage>
</organism>
<name>A0ACC2VTK4_9TREE</name>